<evidence type="ECO:0000313" key="9">
    <source>
        <dbReference type="EMBL" id="HIT84523.1"/>
    </source>
</evidence>
<name>A0A9D1H1H7_9FIRM</name>
<evidence type="ECO:0000256" key="6">
    <source>
        <dbReference type="ARBA" id="ARBA00023136"/>
    </source>
</evidence>
<dbReference type="SUPFAM" id="SSF161098">
    <property type="entry name" value="MetI-like"/>
    <property type="match status" value="1"/>
</dbReference>
<dbReference type="EMBL" id="DVLU01000010">
    <property type="protein sequence ID" value="HIT84523.1"/>
    <property type="molecule type" value="Genomic_DNA"/>
</dbReference>
<accession>A0A9D1H1H7</accession>
<evidence type="ECO:0000256" key="4">
    <source>
        <dbReference type="ARBA" id="ARBA00022692"/>
    </source>
</evidence>
<feature type="transmembrane region" description="Helical" evidence="7">
    <location>
        <begin position="210"/>
        <end position="231"/>
    </location>
</feature>
<feature type="domain" description="ABC transmembrane type-1" evidence="8">
    <location>
        <begin position="91"/>
        <end position="288"/>
    </location>
</feature>
<dbReference type="Proteomes" id="UP000824165">
    <property type="component" value="Unassembled WGS sequence"/>
</dbReference>
<reference evidence="9" key="1">
    <citation type="submission" date="2020-10" db="EMBL/GenBank/DDBJ databases">
        <authorList>
            <person name="Gilroy R."/>
        </authorList>
    </citation>
    <scope>NUCLEOTIDE SEQUENCE</scope>
    <source>
        <strain evidence="9">CHK181-108</strain>
    </source>
</reference>
<dbReference type="PROSITE" id="PS50928">
    <property type="entry name" value="ABC_TM1"/>
    <property type="match status" value="1"/>
</dbReference>
<dbReference type="PANTHER" id="PTHR43744">
    <property type="entry name" value="ABC TRANSPORTER PERMEASE PROTEIN MG189-RELATED-RELATED"/>
    <property type="match status" value="1"/>
</dbReference>
<evidence type="ECO:0000256" key="5">
    <source>
        <dbReference type="ARBA" id="ARBA00022989"/>
    </source>
</evidence>
<feature type="transmembrane region" description="Helical" evidence="7">
    <location>
        <begin position="24"/>
        <end position="46"/>
    </location>
</feature>
<dbReference type="Pfam" id="PF00528">
    <property type="entry name" value="BPD_transp_1"/>
    <property type="match status" value="1"/>
</dbReference>
<dbReference type="InterPro" id="IPR035906">
    <property type="entry name" value="MetI-like_sf"/>
</dbReference>
<dbReference type="Gene3D" id="1.10.3720.10">
    <property type="entry name" value="MetI-like"/>
    <property type="match status" value="1"/>
</dbReference>
<comment type="subcellular location">
    <subcellularLocation>
        <location evidence="1 7">Cell membrane</location>
        <topology evidence="1 7">Multi-pass membrane protein</topology>
    </subcellularLocation>
</comment>
<evidence type="ECO:0000256" key="7">
    <source>
        <dbReference type="RuleBase" id="RU363032"/>
    </source>
</evidence>
<dbReference type="InterPro" id="IPR000515">
    <property type="entry name" value="MetI-like"/>
</dbReference>
<dbReference type="GO" id="GO:0005886">
    <property type="term" value="C:plasma membrane"/>
    <property type="evidence" value="ECO:0007669"/>
    <property type="project" value="UniProtKB-SubCell"/>
</dbReference>
<evidence type="ECO:0000313" key="10">
    <source>
        <dbReference type="Proteomes" id="UP000824165"/>
    </source>
</evidence>
<sequence length="303" mass="34071">MKRFKTKPTGLLSSGELKTPYGKFLYWTFFTILLIVCFAAVIPALWTLVTAFKPTQEIYGDVTFFPREMSFEIFKTRIVESWQALDLVRPIMNTLIVSVGSLFATLVIDGLGGYVLSKLKVKGVGFIFVLVVWSMLMPAQIRIVPNFIAWGHFPFAYPIGGWNLRDTYLPICLSAAANAFNVILFKNSFDTLSDSYVEAARLDGSSELGIIFKILFPLSQPIIIYVAIMTLNGPWSEFFTPMLYLSEENYTLPAVVYSLKSNTAIQLNTYFMCMVFSSIPLVLIFVFFQRYIMGGVNIGGVKG</sequence>
<keyword evidence="2 7" id="KW-0813">Transport</keyword>
<feature type="transmembrane region" description="Helical" evidence="7">
    <location>
        <begin position="123"/>
        <end position="148"/>
    </location>
</feature>
<dbReference type="AlphaFoldDB" id="A0A9D1H1H7"/>
<feature type="transmembrane region" description="Helical" evidence="7">
    <location>
        <begin position="168"/>
        <end position="189"/>
    </location>
</feature>
<dbReference type="GO" id="GO:0055085">
    <property type="term" value="P:transmembrane transport"/>
    <property type="evidence" value="ECO:0007669"/>
    <property type="project" value="InterPro"/>
</dbReference>
<proteinExistence type="inferred from homology"/>
<keyword evidence="3" id="KW-1003">Cell membrane</keyword>
<comment type="caution">
    <text evidence="9">The sequence shown here is derived from an EMBL/GenBank/DDBJ whole genome shotgun (WGS) entry which is preliminary data.</text>
</comment>
<evidence type="ECO:0000256" key="3">
    <source>
        <dbReference type="ARBA" id="ARBA00022475"/>
    </source>
</evidence>
<evidence type="ECO:0000256" key="2">
    <source>
        <dbReference type="ARBA" id="ARBA00022448"/>
    </source>
</evidence>
<dbReference type="PANTHER" id="PTHR43744:SF6">
    <property type="entry name" value="ABC TRANSPORTER PERMEASE PROTEIN YESQ-RELATED"/>
    <property type="match status" value="1"/>
</dbReference>
<feature type="transmembrane region" description="Helical" evidence="7">
    <location>
        <begin position="95"/>
        <end position="116"/>
    </location>
</feature>
<dbReference type="CDD" id="cd06261">
    <property type="entry name" value="TM_PBP2"/>
    <property type="match status" value="1"/>
</dbReference>
<keyword evidence="5 7" id="KW-1133">Transmembrane helix</keyword>
<gene>
    <name evidence="9" type="ORF">IAA60_01325</name>
</gene>
<keyword evidence="6 7" id="KW-0472">Membrane</keyword>
<organism evidence="9 10">
    <name type="scientific">Candidatus Ornithomonoglobus intestinigallinarum</name>
    <dbReference type="NCBI Taxonomy" id="2840894"/>
    <lineage>
        <taxon>Bacteria</taxon>
        <taxon>Bacillati</taxon>
        <taxon>Bacillota</taxon>
        <taxon>Clostridia</taxon>
        <taxon>Candidatus Ornithomonoglobus</taxon>
    </lineage>
</organism>
<comment type="similarity">
    <text evidence="7">Belongs to the binding-protein-dependent transport system permease family.</text>
</comment>
<protein>
    <submittedName>
        <fullName evidence="9">Carbohydrate ABC transporter permease</fullName>
    </submittedName>
</protein>
<keyword evidence="4 7" id="KW-0812">Transmembrane</keyword>
<reference evidence="9" key="2">
    <citation type="journal article" date="2021" name="PeerJ">
        <title>Extensive microbial diversity within the chicken gut microbiome revealed by metagenomics and culture.</title>
        <authorList>
            <person name="Gilroy R."/>
            <person name="Ravi A."/>
            <person name="Getino M."/>
            <person name="Pursley I."/>
            <person name="Horton D.L."/>
            <person name="Alikhan N.F."/>
            <person name="Baker D."/>
            <person name="Gharbi K."/>
            <person name="Hall N."/>
            <person name="Watson M."/>
            <person name="Adriaenssens E.M."/>
            <person name="Foster-Nyarko E."/>
            <person name="Jarju S."/>
            <person name="Secka A."/>
            <person name="Antonio M."/>
            <person name="Oren A."/>
            <person name="Chaudhuri R.R."/>
            <person name="La Ragione R."/>
            <person name="Hildebrand F."/>
            <person name="Pallen M.J."/>
        </authorList>
    </citation>
    <scope>NUCLEOTIDE SEQUENCE</scope>
    <source>
        <strain evidence="9">CHK181-108</strain>
    </source>
</reference>
<evidence type="ECO:0000259" key="8">
    <source>
        <dbReference type="PROSITE" id="PS50928"/>
    </source>
</evidence>
<evidence type="ECO:0000256" key="1">
    <source>
        <dbReference type="ARBA" id="ARBA00004651"/>
    </source>
</evidence>
<feature type="transmembrane region" description="Helical" evidence="7">
    <location>
        <begin position="269"/>
        <end position="288"/>
    </location>
</feature>